<keyword evidence="4 12" id="KW-0547">Nucleotide-binding</keyword>
<evidence type="ECO:0000256" key="12">
    <source>
        <dbReference type="PIRNR" id="PIRNR015950"/>
    </source>
</evidence>
<dbReference type="PIRSF" id="PIRSF015950">
    <property type="entry name" value="Mev_P_decrbx"/>
    <property type="match status" value="1"/>
</dbReference>
<dbReference type="Proteomes" id="UP000001357">
    <property type="component" value="Unassembled WGS sequence"/>
</dbReference>
<dbReference type="FunCoup" id="A9V3M8">
    <property type="interactions" value="424"/>
</dbReference>
<gene>
    <name evidence="15" type="ORF">MONBRDRAFT_26828</name>
</gene>
<feature type="domain" description="Mvd1 C-terminal" evidence="13">
    <location>
        <begin position="200"/>
        <end position="296"/>
    </location>
</feature>
<evidence type="ECO:0000256" key="1">
    <source>
        <dbReference type="ARBA" id="ARBA00008831"/>
    </source>
</evidence>
<dbReference type="NCBIfam" id="TIGR01240">
    <property type="entry name" value="mevDPdecarb"/>
    <property type="match status" value="1"/>
</dbReference>
<evidence type="ECO:0000256" key="2">
    <source>
        <dbReference type="ARBA" id="ARBA00012296"/>
    </source>
</evidence>
<dbReference type="GO" id="GO:0016126">
    <property type="term" value="P:sterol biosynthetic process"/>
    <property type="evidence" value="ECO:0007669"/>
    <property type="project" value="UniProtKB-KW"/>
</dbReference>
<dbReference type="GO" id="GO:0005829">
    <property type="term" value="C:cytosol"/>
    <property type="evidence" value="ECO:0000318"/>
    <property type="project" value="GO_Central"/>
</dbReference>
<dbReference type="InterPro" id="IPR036554">
    <property type="entry name" value="GHMP_kinase_C_sf"/>
</dbReference>
<evidence type="ECO:0000256" key="7">
    <source>
        <dbReference type="ARBA" id="ARBA00023011"/>
    </source>
</evidence>
<keyword evidence="7" id="KW-0756">Sterol biosynthesis</keyword>
<dbReference type="Pfam" id="PF22700">
    <property type="entry name" value="MVD-like_N"/>
    <property type="match status" value="1"/>
</dbReference>
<evidence type="ECO:0000256" key="6">
    <source>
        <dbReference type="ARBA" id="ARBA00022955"/>
    </source>
</evidence>
<keyword evidence="10" id="KW-0753">Steroid metabolism</keyword>
<feature type="domain" description="Diphosphomevalonate decarboxylase-like N-terminal" evidence="14">
    <location>
        <begin position="20"/>
        <end position="184"/>
    </location>
</feature>
<comment type="catalytic activity">
    <reaction evidence="12">
        <text>(R)-5-diphosphomevalonate + ATP = isopentenyl diphosphate + ADP + phosphate + CO2</text>
        <dbReference type="Rhea" id="RHEA:23732"/>
        <dbReference type="ChEBI" id="CHEBI:16526"/>
        <dbReference type="ChEBI" id="CHEBI:30616"/>
        <dbReference type="ChEBI" id="CHEBI:43474"/>
        <dbReference type="ChEBI" id="CHEBI:57557"/>
        <dbReference type="ChEBI" id="CHEBI:128769"/>
        <dbReference type="ChEBI" id="CHEBI:456216"/>
        <dbReference type="EC" id="4.1.1.33"/>
    </reaction>
</comment>
<evidence type="ECO:0000256" key="4">
    <source>
        <dbReference type="ARBA" id="ARBA00022741"/>
    </source>
</evidence>
<dbReference type="STRING" id="81824.A9V3M8"/>
<dbReference type="SUPFAM" id="SSF54211">
    <property type="entry name" value="Ribosomal protein S5 domain 2-like"/>
    <property type="match status" value="1"/>
</dbReference>
<dbReference type="Gene3D" id="3.30.230.10">
    <property type="match status" value="1"/>
</dbReference>
<dbReference type="Pfam" id="PF18376">
    <property type="entry name" value="MDD_C"/>
    <property type="match status" value="1"/>
</dbReference>
<dbReference type="AlphaFoldDB" id="A9V3M8"/>
<dbReference type="GO" id="GO:0005524">
    <property type="term" value="F:ATP binding"/>
    <property type="evidence" value="ECO:0007669"/>
    <property type="project" value="UniProtKB-UniRule"/>
</dbReference>
<dbReference type="InterPro" id="IPR020568">
    <property type="entry name" value="Ribosomal_Su5_D2-typ_SF"/>
</dbReference>
<evidence type="ECO:0000256" key="10">
    <source>
        <dbReference type="ARBA" id="ARBA00023221"/>
    </source>
</evidence>
<keyword evidence="8 12" id="KW-0443">Lipid metabolism</keyword>
<dbReference type="InterPro" id="IPR005935">
    <property type="entry name" value="Mev_decarb"/>
</dbReference>
<keyword evidence="16" id="KW-1185">Reference proteome</keyword>
<dbReference type="eggNOG" id="KOG2833">
    <property type="taxonomic scope" value="Eukaryota"/>
</dbReference>
<dbReference type="PANTHER" id="PTHR10977:SF3">
    <property type="entry name" value="DIPHOSPHOMEVALONATE DECARBOXYLASE"/>
    <property type="match status" value="1"/>
</dbReference>
<keyword evidence="5 12" id="KW-0067">ATP-binding</keyword>
<evidence type="ECO:0000256" key="3">
    <source>
        <dbReference type="ARBA" id="ARBA00022516"/>
    </source>
</evidence>
<dbReference type="GO" id="GO:0004163">
    <property type="term" value="F:diphosphomevalonate decarboxylase activity"/>
    <property type="evidence" value="ECO:0000318"/>
    <property type="project" value="GO_Central"/>
</dbReference>
<keyword evidence="9" id="KW-1207">Sterol metabolism</keyword>
<evidence type="ECO:0000256" key="8">
    <source>
        <dbReference type="ARBA" id="ARBA00023098"/>
    </source>
</evidence>
<keyword evidence="6" id="KW-0752">Steroid biosynthesis</keyword>
<dbReference type="InterPro" id="IPR041431">
    <property type="entry name" value="Mvd1_C"/>
</dbReference>
<dbReference type="SUPFAM" id="SSF55060">
    <property type="entry name" value="GHMP Kinase, C-terminal domain"/>
    <property type="match status" value="1"/>
</dbReference>
<evidence type="ECO:0000313" key="15">
    <source>
        <dbReference type="EMBL" id="EDQ87730.1"/>
    </source>
</evidence>
<dbReference type="PANTHER" id="PTHR10977">
    <property type="entry name" value="DIPHOSPHOMEVALONATE DECARBOXYLASE"/>
    <property type="match status" value="1"/>
</dbReference>
<comment type="similarity">
    <text evidence="1 12">Belongs to the diphosphomevalonate decarboxylase family.</text>
</comment>
<evidence type="ECO:0000259" key="14">
    <source>
        <dbReference type="Pfam" id="PF22700"/>
    </source>
</evidence>
<evidence type="ECO:0000256" key="9">
    <source>
        <dbReference type="ARBA" id="ARBA00023166"/>
    </source>
</evidence>
<dbReference type="RefSeq" id="XP_001747263.1">
    <property type="nucleotide sequence ID" value="XM_001747211.1"/>
</dbReference>
<evidence type="ECO:0000256" key="11">
    <source>
        <dbReference type="ARBA" id="ARBA00023239"/>
    </source>
</evidence>
<dbReference type="InterPro" id="IPR014721">
    <property type="entry name" value="Ribsml_uS5_D2-typ_fold_subgr"/>
</dbReference>
<evidence type="ECO:0000259" key="13">
    <source>
        <dbReference type="Pfam" id="PF18376"/>
    </source>
</evidence>
<dbReference type="GO" id="GO:0019287">
    <property type="term" value="P:isopentenyl diphosphate biosynthetic process, mevalonate pathway"/>
    <property type="evidence" value="ECO:0000318"/>
    <property type="project" value="GO_Central"/>
</dbReference>
<evidence type="ECO:0000256" key="5">
    <source>
        <dbReference type="ARBA" id="ARBA00022840"/>
    </source>
</evidence>
<dbReference type="GeneID" id="5892589"/>
<dbReference type="FunFam" id="3.30.230.10:FF:000018">
    <property type="entry name" value="Diphosphomevalonate decarboxylase"/>
    <property type="match status" value="1"/>
</dbReference>
<organism evidence="15 16">
    <name type="scientific">Monosiga brevicollis</name>
    <name type="common">Choanoflagellate</name>
    <dbReference type="NCBI Taxonomy" id="81824"/>
    <lineage>
        <taxon>Eukaryota</taxon>
        <taxon>Choanoflagellata</taxon>
        <taxon>Craspedida</taxon>
        <taxon>Salpingoecidae</taxon>
        <taxon>Monosiga</taxon>
    </lineage>
</organism>
<dbReference type="EC" id="4.1.1.33" evidence="2 12"/>
<dbReference type="InterPro" id="IPR029765">
    <property type="entry name" value="Mev_diP_decarb"/>
</dbReference>
<dbReference type="InterPro" id="IPR053859">
    <property type="entry name" value="MVD-like_N"/>
</dbReference>
<evidence type="ECO:0000313" key="16">
    <source>
        <dbReference type="Proteomes" id="UP000001357"/>
    </source>
</evidence>
<accession>A9V3M8</accession>
<protein>
    <recommendedName>
        <fullName evidence="2 12">Diphosphomevalonate decarboxylase</fullName>
        <ecNumber evidence="2 12">4.1.1.33</ecNumber>
    </recommendedName>
</protein>
<keyword evidence="3" id="KW-0444">Lipid biosynthesis</keyword>
<keyword evidence="11 12" id="KW-0456">Lyase</keyword>
<dbReference type="Gene3D" id="3.30.70.890">
    <property type="entry name" value="GHMP kinase, C-terminal domain"/>
    <property type="match status" value="2"/>
</dbReference>
<dbReference type="EMBL" id="CH991557">
    <property type="protein sequence ID" value="EDQ87730.1"/>
    <property type="molecule type" value="Genomic_DNA"/>
</dbReference>
<sequence length="312" mass="33505">MAQPEEKRVKLAVARHTATAPVNIAVIKYWGKRDTKLLLPINDSLSGTLSQDEMHARTTVAASESYAEDTLWLNNEQTDISNPRVQNVIRAMRAKAKAAHPDSTLPEQKLLICSVNNFPTAAGLASSAAGYAALVAALAGLYDLPVESLTDVARIGSGSACRSLSGGFVRWRRGELADGTDSLASQVVPESHWPEMEVLILVLLTKFNAQSSSPRAAYTYDAGPNCVIYALKKDIPDIIALVARCFPSSTPATYVQGRTTSVPEAEIAPELQSFPVAEPDQIKYIIHTGIGDGPRVSQEHLINEAGERIASA</sequence>
<dbReference type="KEGG" id="mbr:MONBRDRAFT_26828"/>
<reference evidence="15 16" key="1">
    <citation type="journal article" date="2008" name="Nature">
        <title>The genome of the choanoflagellate Monosiga brevicollis and the origin of metazoans.</title>
        <authorList>
            <consortium name="JGI Sequencing"/>
            <person name="King N."/>
            <person name="Westbrook M.J."/>
            <person name="Young S.L."/>
            <person name="Kuo A."/>
            <person name="Abedin M."/>
            <person name="Chapman J."/>
            <person name="Fairclough S."/>
            <person name="Hellsten U."/>
            <person name="Isogai Y."/>
            <person name="Letunic I."/>
            <person name="Marr M."/>
            <person name="Pincus D."/>
            <person name="Putnam N."/>
            <person name="Rokas A."/>
            <person name="Wright K.J."/>
            <person name="Zuzow R."/>
            <person name="Dirks W."/>
            <person name="Good M."/>
            <person name="Goodstein D."/>
            <person name="Lemons D."/>
            <person name="Li W."/>
            <person name="Lyons J.B."/>
            <person name="Morris A."/>
            <person name="Nichols S."/>
            <person name="Richter D.J."/>
            <person name="Salamov A."/>
            <person name="Bork P."/>
            <person name="Lim W.A."/>
            <person name="Manning G."/>
            <person name="Miller W.T."/>
            <person name="McGinnis W."/>
            <person name="Shapiro H."/>
            <person name="Tjian R."/>
            <person name="Grigoriev I.V."/>
            <person name="Rokhsar D."/>
        </authorList>
    </citation>
    <scope>NUCLEOTIDE SEQUENCE [LARGE SCALE GENOMIC DNA]</scope>
    <source>
        <strain evidence="16">MX1 / ATCC 50154</strain>
    </source>
</reference>
<dbReference type="InParanoid" id="A9V3M8"/>
<name>A9V3M8_MONBE</name>
<proteinExistence type="inferred from homology"/>